<keyword evidence="2" id="KW-1185">Reference proteome</keyword>
<dbReference type="AlphaFoldDB" id="A0A8C4X3N0"/>
<proteinExistence type="predicted"/>
<evidence type="ECO:0008006" key="3">
    <source>
        <dbReference type="Google" id="ProtNLM"/>
    </source>
</evidence>
<accession>A0A8C4X3N0</accession>
<evidence type="ECO:0000313" key="1">
    <source>
        <dbReference type="Ensembl" id="ENSECRP00000003089.1"/>
    </source>
</evidence>
<dbReference type="Ensembl" id="ENSECRT00000003141.1">
    <property type="protein sequence ID" value="ENSECRP00000003089.1"/>
    <property type="gene ID" value="ENSECRG00000002102.1"/>
</dbReference>
<dbReference type="GeneTree" id="ENSGT01150000289359"/>
<dbReference type="Gene3D" id="1.10.10.10">
    <property type="entry name" value="Winged helix-like DNA-binding domain superfamily/Winged helix DNA-binding domain"/>
    <property type="match status" value="1"/>
</dbReference>
<reference evidence="1" key="3">
    <citation type="submission" date="2025-09" db="UniProtKB">
        <authorList>
            <consortium name="Ensembl"/>
        </authorList>
    </citation>
    <scope>IDENTIFICATION</scope>
</reference>
<dbReference type="Proteomes" id="UP000694620">
    <property type="component" value="Chromosome 5"/>
</dbReference>
<organism evidence="1 2">
    <name type="scientific">Erpetoichthys calabaricus</name>
    <name type="common">Rope fish</name>
    <name type="synonym">Calamoichthys calabaricus</name>
    <dbReference type="NCBI Taxonomy" id="27687"/>
    <lineage>
        <taxon>Eukaryota</taxon>
        <taxon>Metazoa</taxon>
        <taxon>Chordata</taxon>
        <taxon>Craniata</taxon>
        <taxon>Vertebrata</taxon>
        <taxon>Euteleostomi</taxon>
        <taxon>Actinopterygii</taxon>
        <taxon>Polypteriformes</taxon>
        <taxon>Polypteridae</taxon>
        <taxon>Erpetoichthys</taxon>
    </lineage>
</organism>
<sequence length="106" mass="12006">MVDLRISGSSLGTISKYLKVLRSPVQIIIRKEEQTLARKVQINLRTTAKDLGMMLEETGRQVSISTVKQPLLQSRHEKARLQFVMEHGALWQNGLTPCCLILFTIT</sequence>
<protein>
    <recommendedName>
        <fullName evidence="3">Transposase Tc1-like domain-containing protein</fullName>
    </recommendedName>
</protein>
<name>A0A8C4X3N0_ERPCA</name>
<reference evidence="1" key="1">
    <citation type="submission" date="2021-06" db="EMBL/GenBank/DDBJ databases">
        <authorList>
            <consortium name="Wellcome Sanger Institute Data Sharing"/>
        </authorList>
    </citation>
    <scope>NUCLEOTIDE SEQUENCE [LARGE SCALE GENOMIC DNA]</scope>
</reference>
<dbReference type="InterPro" id="IPR036388">
    <property type="entry name" value="WH-like_DNA-bd_sf"/>
</dbReference>
<reference evidence="1" key="2">
    <citation type="submission" date="2025-08" db="UniProtKB">
        <authorList>
            <consortium name="Ensembl"/>
        </authorList>
    </citation>
    <scope>IDENTIFICATION</scope>
</reference>
<evidence type="ECO:0000313" key="2">
    <source>
        <dbReference type="Proteomes" id="UP000694620"/>
    </source>
</evidence>